<gene>
    <name evidence="1" type="ORF">GOP47_0025754</name>
</gene>
<organism evidence="1 2">
    <name type="scientific">Adiantum capillus-veneris</name>
    <name type="common">Maidenhair fern</name>
    <dbReference type="NCBI Taxonomy" id="13818"/>
    <lineage>
        <taxon>Eukaryota</taxon>
        <taxon>Viridiplantae</taxon>
        <taxon>Streptophyta</taxon>
        <taxon>Embryophyta</taxon>
        <taxon>Tracheophyta</taxon>
        <taxon>Polypodiopsida</taxon>
        <taxon>Polypodiidae</taxon>
        <taxon>Polypodiales</taxon>
        <taxon>Pteridineae</taxon>
        <taxon>Pteridaceae</taxon>
        <taxon>Vittarioideae</taxon>
        <taxon>Adiantum</taxon>
    </lineage>
</organism>
<sequence length="95" mass="10761">MVCHARHSYVRRSLQHLGSSRSPKFHLGIYVFDRHSLTLEELHNDLPHQVVGSAIIINTATSSSRDTLQFDYEEGCRHKCGYSGGLQETLKSLHV</sequence>
<name>A0A9D4U134_ADICA</name>
<evidence type="ECO:0000313" key="2">
    <source>
        <dbReference type="Proteomes" id="UP000886520"/>
    </source>
</evidence>
<proteinExistence type="predicted"/>
<keyword evidence="2" id="KW-1185">Reference proteome</keyword>
<dbReference type="EMBL" id="JABFUD020000025">
    <property type="protein sequence ID" value="KAI5059435.1"/>
    <property type="molecule type" value="Genomic_DNA"/>
</dbReference>
<protein>
    <submittedName>
        <fullName evidence="1">Uncharacterized protein</fullName>
    </submittedName>
</protein>
<dbReference type="AlphaFoldDB" id="A0A9D4U134"/>
<accession>A0A9D4U134</accession>
<comment type="caution">
    <text evidence="1">The sequence shown here is derived from an EMBL/GenBank/DDBJ whole genome shotgun (WGS) entry which is preliminary data.</text>
</comment>
<evidence type="ECO:0000313" key="1">
    <source>
        <dbReference type="EMBL" id="KAI5059435.1"/>
    </source>
</evidence>
<reference evidence="1" key="1">
    <citation type="submission" date="2021-01" db="EMBL/GenBank/DDBJ databases">
        <title>Adiantum capillus-veneris genome.</title>
        <authorList>
            <person name="Fang Y."/>
            <person name="Liao Q."/>
        </authorList>
    </citation>
    <scope>NUCLEOTIDE SEQUENCE</scope>
    <source>
        <strain evidence="1">H3</strain>
        <tissue evidence="1">Leaf</tissue>
    </source>
</reference>
<dbReference type="Proteomes" id="UP000886520">
    <property type="component" value="Chromosome 25"/>
</dbReference>